<keyword evidence="2" id="KW-1185">Reference proteome</keyword>
<sequence length="98" mass="11272">MVLLSRPTTKPLHRDAILHLFNRKQPPETHQQQHRFTELRFYISLGENSLQKLLEKSKRDPTVRSKDMALSDITLVWTYNKPSSPSCDSAPPKGKTTS</sequence>
<name>A0ACC4ATI2_POPAL</name>
<comment type="caution">
    <text evidence="1">The sequence shown here is derived from an EMBL/GenBank/DDBJ whole genome shotgun (WGS) entry which is preliminary data.</text>
</comment>
<organism evidence="1 2">
    <name type="scientific">Populus alba</name>
    <name type="common">White poplar</name>
    <dbReference type="NCBI Taxonomy" id="43335"/>
    <lineage>
        <taxon>Eukaryota</taxon>
        <taxon>Viridiplantae</taxon>
        <taxon>Streptophyta</taxon>
        <taxon>Embryophyta</taxon>
        <taxon>Tracheophyta</taxon>
        <taxon>Spermatophyta</taxon>
        <taxon>Magnoliopsida</taxon>
        <taxon>eudicotyledons</taxon>
        <taxon>Gunneridae</taxon>
        <taxon>Pentapetalae</taxon>
        <taxon>rosids</taxon>
        <taxon>fabids</taxon>
        <taxon>Malpighiales</taxon>
        <taxon>Salicaceae</taxon>
        <taxon>Saliceae</taxon>
        <taxon>Populus</taxon>
    </lineage>
</organism>
<reference evidence="1 2" key="1">
    <citation type="journal article" date="2024" name="Plant Biotechnol. J.">
        <title>Genome and CRISPR/Cas9 system of a widespread forest tree (Populus alba) in the world.</title>
        <authorList>
            <person name="Liu Y.J."/>
            <person name="Jiang P.F."/>
            <person name="Han X.M."/>
            <person name="Li X.Y."/>
            <person name="Wang H.M."/>
            <person name="Wang Y.J."/>
            <person name="Wang X.X."/>
            <person name="Zeng Q.Y."/>
        </authorList>
    </citation>
    <scope>NUCLEOTIDE SEQUENCE [LARGE SCALE GENOMIC DNA]</scope>
    <source>
        <strain evidence="2">cv. PAL-ZL1</strain>
    </source>
</reference>
<protein>
    <submittedName>
        <fullName evidence="1">Uncharacterized protein</fullName>
    </submittedName>
</protein>
<gene>
    <name evidence="1" type="ORF">D5086_029435</name>
</gene>
<evidence type="ECO:0000313" key="1">
    <source>
        <dbReference type="EMBL" id="KAL3569545.1"/>
    </source>
</evidence>
<accession>A0ACC4ATI2</accession>
<dbReference type="Proteomes" id="UP000309997">
    <property type="component" value="Unassembled WGS sequence"/>
</dbReference>
<proteinExistence type="predicted"/>
<evidence type="ECO:0000313" key="2">
    <source>
        <dbReference type="Proteomes" id="UP000309997"/>
    </source>
</evidence>
<dbReference type="EMBL" id="RCHU02000016">
    <property type="protein sequence ID" value="KAL3569545.1"/>
    <property type="molecule type" value="Genomic_DNA"/>
</dbReference>